<comment type="caution">
    <text evidence="10">The sequence shown here is derived from an EMBL/GenBank/DDBJ whole genome shotgun (WGS) entry which is preliminary data.</text>
</comment>
<keyword evidence="11" id="KW-1185">Reference proteome</keyword>
<protein>
    <recommendedName>
        <fullName evidence="7">Large ribosomal subunit protein mL44</fullName>
    </recommendedName>
</protein>
<dbReference type="EMBL" id="JABELV010000034">
    <property type="protein sequence ID" value="KAG7562353.1"/>
    <property type="molecule type" value="Genomic_DNA"/>
</dbReference>
<evidence type="ECO:0000256" key="6">
    <source>
        <dbReference type="ARBA" id="ARBA00024034"/>
    </source>
</evidence>
<comment type="subcellular location">
    <subcellularLocation>
        <location evidence="1">Mitochondrion</location>
    </subcellularLocation>
</comment>
<dbReference type="GO" id="GO:0004525">
    <property type="term" value="F:ribonuclease III activity"/>
    <property type="evidence" value="ECO:0007669"/>
    <property type="project" value="InterPro"/>
</dbReference>
<dbReference type="OrthoDB" id="67027at2759"/>
<dbReference type="PROSITE" id="PS50142">
    <property type="entry name" value="RNASE_3_2"/>
    <property type="match status" value="1"/>
</dbReference>
<evidence type="ECO:0000256" key="8">
    <source>
        <dbReference type="SAM" id="MobiDB-lite"/>
    </source>
</evidence>
<accession>A0A8K0NPB5</accession>
<evidence type="ECO:0000259" key="9">
    <source>
        <dbReference type="PROSITE" id="PS50142"/>
    </source>
</evidence>
<dbReference type="AlphaFoldDB" id="A0A8K0NPB5"/>
<dbReference type="Pfam" id="PF00636">
    <property type="entry name" value="Ribonuclease_3"/>
    <property type="match status" value="1"/>
</dbReference>
<dbReference type="PANTHER" id="PTHR11207:SF32">
    <property type="entry name" value="LARGE RIBOSOMAL SUBUNIT PROTEIN ML44"/>
    <property type="match status" value="1"/>
</dbReference>
<keyword evidence="3" id="KW-0689">Ribosomal protein</keyword>
<evidence type="ECO:0000256" key="7">
    <source>
        <dbReference type="ARBA" id="ARBA00035187"/>
    </source>
</evidence>
<dbReference type="Pfam" id="PF22892">
    <property type="entry name" value="DSRM_MRPL44"/>
    <property type="match status" value="1"/>
</dbReference>
<feature type="region of interest" description="Disordered" evidence="8">
    <location>
        <begin position="101"/>
        <end position="122"/>
    </location>
</feature>
<sequence>MASSRSTMSALTRTTNPLRRVVLHHSRTLTTTRPHLSNVPSTYRNPSLDPLYRPDFPENLPIPRSALAALGARLELNLSEGAGVEDKVLVCLTDRSWDENKVKSVRRPTSSSSSSVEGDTTVVESSSTSATIASSSASPNNQLLSSLGNSLLGLFTSEHLSTLYPNLPTRVLKSSVSAYCGPSACASVGRELGVGVNVSSSEGSGRTKFGQSEGLRVRWVRGGGDGGKGQRGWEVVVADSVRALVGLVYQERGMNAARQFVHNQFLTRHVDVASMLNFRNPKHVLGVEMRRLGLGAGVESRLLAESGRHSISPIFNVGLFLPSGLKLAEGSGSSLKMAEHRACVNALTSIYLVRKEFTGDEEARVGLPTSVHEDRPMSFGKGGEEERAFRGVVDVGKGDGVFGTGEGKRKWRGGKA</sequence>
<keyword evidence="4" id="KW-0496">Mitochondrion</keyword>
<comment type="similarity">
    <text evidence="6">Belongs to the ribonuclease III family. Mitochondrion-specific ribosomal protein mL44 subfamily.</text>
</comment>
<dbReference type="Proteomes" id="UP000812966">
    <property type="component" value="Unassembled WGS sequence"/>
</dbReference>
<keyword evidence="2" id="KW-0694">RNA-binding</keyword>
<evidence type="ECO:0000256" key="1">
    <source>
        <dbReference type="ARBA" id="ARBA00004173"/>
    </source>
</evidence>
<dbReference type="InterPro" id="IPR044444">
    <property type="entry name" value="Ribosomal_mL44_DSRM_metazoa"/>
</dbReference>
<dbReference type="GO" id="GO:0005739">
    <property type="term" value="C:mitochondrion"/>
    <property type="evidence" value="ECO:0007669"/>
    <property type="project" value="TreeGrafter"/>
</dbReference>
<dbReference type="InterPro" id="IPR000999">
    <property type="entry name" value="RNase_III_dom"/>
</dbReference>
<dbReference type="GO" id="GO:0003735">
    <property type="term" value="F:structural constituent of ribosome"/>
    <property type="evidence" value="ECO:0007669"/>
    <property type="project" value="TreeGrafter"/>
</dbReference>
<feature type="compositionally biased region" description="Low complexity" evidence="8">
    <location>
        <begin position="109"/>
        <end position="122"/>
    </location>
</feature>
<feature type="domain" description="RNase III" evidence="9">
    <location>
        <begin position="102"/>
        <end position="253"/>
    </location>
</feature>
<organism evidence="10 11">
    <name type="scientific">Filobasidium floriforme</name>
    <dbReference type="NCBI Taxonomy" id="5210"/>
    <lineage>
        <taxon>Eukaryota</taxon>
        <taxon>Fungi</taxon>
        <taxon>Dikarya</taxon>
        <taxon>Basidiomycota</taxon>
        <taxon>Agaricomycotina</taxon>
        <taxon>Tremellomycetes</taxon>
        <taxon>Filobasidiales</taxon>
        <taxon>Filobasidiaceae</taxon>
        <taxon>Filobasidium</taxon>
    </lineage>
</organism>
<keyword evidence="5" id="KW-0687">Ribonucleoprotein</keyword>
<evidence type="ECO:0000313" key="10">
    <source>
        <dbReference type="EMBL" id="KAG7562353.1"/>
    </source>
</evidence>
<dbReference type="GO" id="GO:0003723">
    <property type="term" value="F:RNA binding"/>
    <property type="evidence" value="ECO:0007669"/>
    <property type="project" value="UniProtKB-KW"/>
</dbReference>
<evidence type="ECO:0000256" key="3">
    <source>
        <dbReference type="ARBA" id="ARBA00022980"/>
    </source>
</evidence>
<proteinExistence type="inferred from homology"/>
<dbReference type="InterPro" id="IPR036389">
    <property type="entry name" value="RNase_III_sf"/>
</dbReference>
<evidence type="ECO:0000256" key="5">
    <source>
        <dbReference type="ARBA" id="ARBA00023274"/>
    </source>
</evidence>
<dbReference type="Gene3D" id="3.30.160.20">
    <property type="match status" value="1"/>
</dbReference>
<name>A0A8K0NPB5_9TREE</name>
<gene>
    <name evidence="10" type="ORF">FFLO_02245</name>
</gene>
<evidence type="ECO:0000256" key="2">
    <source>
        <dbReference type="ARBA" id="ARBA00022884"/>
    </source>
</evidence>
<dbReference type="Gene3D" id="1.10.1520.10">
    <property type="entry name" value="Ribonuclease III domain"/>
    <property type="match status" value="1"/>
</dbReference>
<dbReference type="PANTHER" id="PTHR11207">
    <property type="entry name" value="RIBONUCLEASE III"/>
    <property type="match status" value="1"/>
</dbReference>
<evidence type="ECO:0000256" key="4">
    <source>
        <dbReference type="ARBA" id="ARBA00023128"/>
    </source>
</evidence>
<dbReference type="SUPFAM" id="SSF69065">
    <property type="entry name" value="RNase III domain-like"/>
    <property type="match status" value="1"/>
</dbReference>
<evidence type="ECO:0000313" key="11">
    <source>
        <dbReference type="Proteomes" id="UP000812966"/>
    </source>
</evidence>
<dbReference type="GO" id="GO:0006396">
    <property type="term" value="P:RNA processing"/>
    <property type="evidence" value="ECO:0007669"/>
    <property type="project" value="InterPro"/>
</dbReference>
<dbReference type="SMART" id="SM00535">
    <property type="entry name" value="RIBOc"/>
    <property type="match status" value="1"/>
</dbReference>
<reference evidence="10" key="1">
    <citation type="submission" date="2020-04" db="EMBL/GenBank/DDBJ databases">
        <title>Analysis of mating type loci in Filobasidium floriforme.</title>
        <authorList>
            <person name="Nowrousian M."/>
        </authorList>
    </citation>
    <scope>NUCLEOTIDE SEQUENCE</scope>
    <source>
        <strain evidence="10">CBS 6242</strain>
    </source>
</reference>
<dbReference type="SUPFAM" id="SSF54768">
    <property type="entry name" value="dsRNA-binding domain-like"/>
    <property type="match status" value="1"/>
</dbReference>